<comment type="subcellular location">
    <subcellularLocation>
        <location evidence="1">Cell outer membrane</location>
    </subcellularLocation>
</comment>
<evidence type="ECO:0000259" key="4">
    <source>
        <dbReference type="Pfam" id="PF14905"/>
    </source>
</evidence>
<keyword evidence="2" id="KW-0472">Membrane</keyword>
<gene>
    <name evidence="5" type="ORF">GCM10023143_14280</name>
</gene>
<keyword evidence="6" id="KW-1185">Reference proteome</keyword>
<protein>
    <submittedName>
        <fullName evidence="5">Outer membrane beta-barrel family protein</fullName>
    </submittedName>
</protein>
<dbReference type="EMBL" id="BAABFN010000002">
    <property type="protein sequence ID" value="GAA4307584.1"/>
    <property type="molecule type" value="Genomic_DNA"/>
</dbReference>
<evidence type="ECO:0000313" key="6">
    <source>
        <dbReference type="Proteomes" id="UP001501207"/>
    </source>
</evidence>
<comment type="caution">
    <text evidence="5">The sequence shown here is derived from an EMBL/GenBank/DDBJ whole genome shotgun (WGS) entry which is preliminary data.</text>
</comment>
<evidence type="ECO:0000313" key="5">
    <source>
        <dbReference type="EMBL" id="GAA4307584.1"/>
    </source>
</evidence>
<dbReference type="PANTHER" id="PTHR40980:SF4">
    <property type="entry name" value="TONB-DEPENDENT RECEPTOR-LIKE BETA-BARREL DOMAIN-CONTAINING PROTEIN"/>
    <property type="match status" value="1"/>
</dbReference>
<organism evidence="5 6">
    <name type="scientific">Compostibacter hankyongensis</name>
    <dbReference type="NCBI Taxonomy" id="1007089"/>
    <lineage>
        <taxon>Bacteria</taxon>
        <taxon>Pseudomonadati</taxon>
        <taxon>Bacteroidota</taxon>
        <taxon>Chitinophagia</taxon>
        <taxon>Chitinophagales</taxon>
        <taxon>Chitinophagaceae</taxon>
        <taxon>Compostibacter</taxon>
    </lineage>
</organism>
<dbReference type="Proteomes" id="UP001501207">
    <property type="component" value="Unassembled WGS sequence"/>
</dbReference>
<dbReference type="Pfam" id="PF14905">
    <property type="entry name" value="OMP_b-brl_3"/>
    <property type="match status" value="1"/>
</dbReference>
<evidence type="ECO:0000256" key="1">
    <source>
        <dbReference type="ARBA" id="ARBA00004442"/>
    </source>
</evidence>
<dbReference type="InterPro" id="IPR036942">
    <property type="entry name" value="Beta-barrel_TonB_sf"/>
</dbReference>
<evidence type="ECO:0000256" key="2">
    <source>
        <dbReference type="ARBA" id="ARBA00023136"/>
    </source>
</evidence>
<accession>A0ABP8FNI0</accession>
<evidence type="ECO:0000256" key="3">
    <source>
        <dbReference type="ARBA" id="ARBA00023237"/>
    </source>
</evidence>
<feature type="domain" description="Outer membrane protein beta-barrel" evidence="4">
    <location>
        <begin position="309"/>
        <end position="709"/>
    </location>
</feature>
<dbReference type="InterPro" id="IPR037066">
    <property type="entry name" value="Plug_dom_sf"/>
</dbReference>
<dbReference type="PANTHER" id="PTHR40980">
    <property type="entry name" value="PLUG DOMAIN-CONTAINING PROTEIN"/>
    <property type="match status" value="1"/>
</dbReference>
<dbReference type="SUPFAM" id="SSF56935">
    <property type="entry name" value="Porins"/>
    <property type="match status" value="1"/>
</dbReference>
<proteinExistence type="predicted"/>
<dbReference type="InterPro" id="IPR041700">
    <property type="entry name" value="OMP_b-brl_3"/>
</dbReference>
<reference evidence="6" key="1">
    <citation type="journal article" date="2019" name="Int. J. Syst. Evol. Microbiol.">
        <title>The Global Catalogue of Microorganisms (GCM) 10K type strain sequencing project: providing services to taxonomists for standard genome sequencing and annotation.</title>
        <authorList>
            <consortium name="The Broad Institute Genomics Platform"/>
            <consortium name="The Broad Institute Genome Sequencing Center for Infectious Disease"/>
            <person name="Wu L."/>
            <person name="Ma J."/>
        </authorList>
    </citation>
    <scope>NUCLEOTIDE SEQUENCE [LARGE SCALE GENOMIC DNA]</scope>
    <source>
        <strain evidence="6">JCM 17664</strain>
    </source>
</reference>
<sequence length="733" mass="82034">MAAHALGYAEQVLPVDISKDTLIHIVLKPLSRSLDELTVVDTKPAIERKADRIIFDLSNSIAAAGSNGLAALSEAPGVKISGNSISIAGKGTVSIMQDNRLLPLSGEDMINYLKSLSADQISKIEIITHPSAQYEAEGNAGLINIVTKHSDKAGFSGNIQGSLLRFMFTNPPDYGVANYGYANGSANLNYNNRRLSAYAGISYLKGRELEGYGIDVYYPGKHWAMKDTGDYKGSSFNLSGGADYALSSRTSSGVKYQFGKRVYDGADHIHVPVYNKSGTVDSVLRTDAVYYPVAYSNAFNMHLLQDIGASGGKLILNADYFNYYRHDRSDFETNSYTGAGALIPSGLKRYYDTTVQDIKVYTFKADLELPVSFAKLMMGGKVSFIDNYSNIYYYDKVDDELILNHELSNEYRYIENTQALYASGAKTAGKWKLSAGIRAEITQTTGTSYFKNEKTADNYLKLFPSFLATYTADKENSFSLTFDKRIHRPTFWDLNPYKSLMTAYSYVEGNPYLQPEYISNIELTHAYKSLLTTSFYFNIINNGFTQVTYADVDSNYIHTTPLNFIKTRRIGFSESLSFRPFRWMESDNQVNGYYTIARSGLPYISGIDGWGVYMATNNTFFFNKEKTITGNLGFWCQFPEIDHFGRSDTYYKLDVGVQGLVFKKKLSLSLDAVDVLQSSAAVIRSTVNNIHETYTNFQVFSNIKFTATWNFGNNTRERTPVKTGNEEERSRVN</sequence>
<dbReference type="Gene3D" id="2.170.130.10">
    <property type="entry name" value="TonB-dependent receptor, plug domain"/>
    <property type="match status" value="1"/>
</dbReference>
<dbReference type="Gene3D" id="2.40.170.20">
    <property type="entry name" value="TonB-dependent receptor, beta-barrel domain"/>
    <property type="match status" value="1"/>
</dbReference>
<name>A0ABP8FNI0_9BACT</name>
<keyword evidence="3" id="KW-0998">Cell outer membrane</keyword>